<dbReference type="EMBL" id="JAAXKY010000302">
    <property type="protein sequence ID" value="NMH82704.1"/>
    <property type="molecule type" value="Genomic_DNA"/>
</dbReference>
<accession>A0ABX1RS37</accession>
<reference evidence="1 2" key="1">
    <citation type="submission" date="2020-04" db="EMBL/GenBank/DDBJ databases">
        <authorList>
            <person name="Klaysubun C."/>
            <person name="Duangmal K."/>
            <person name="Lipun K."/>
        </authorList>
    </citation>
    <scope>NUCLEOTIDE SEQUENCE [LARGE SCALE GENOMIC DNA]</scope>
    <source>
        <strain evidence="1 2">JCM 11839</strain>
    </source>
</reference>
<protein>
    <submittedName>
        <fullName evidence="1">Uncharacterized protein</fullName>
    </submittedName>
</protein>
<evidence type="ECO:0000313" key="2">
    <source>
        <dbReference type="Proteomes" id="UP001296706"/>
    </source>
</evidence>
<dbReference type="Proteomes" id="UP001296706">
    <property type="component" value="Unassembled WGS sequence"/>
</dbReference>
<name>A0ABX1RS37_9PSEU</name>
<organism evidence="1 2">
    <name type="scientific">Pseudonocardia xinjiangensis</name>
    <dbReference type="NCBI Taxonomy" id="75289"/>
    <lineage>
        <taxon>Bacteria</taxon>
        <taxon>Bacillati</taxon>
        <taxon>Actinomycetota</taxon>
        <taxon>Actinomycetes</taxon>
        <taxon>Pseudonocardiales</taxon>
        <taxon>Pseudonocardiaceae</taxon>
        <taxon>Pseudonocardia</taxon>
    </lineage>
</organism>
<keyword evidence="2" id="KW-1185">Reference proteome</keyword>
<gene>
    <name evidence="1" type="ORF">HF577_37185</name>
</gene>
<comment type="caution">
    <text evidence="1">The sequence shown here is derived from an EMBL/GenBank/DDBJ whole genome shotgun (WGS) entry which is preliminary data.</text>
</comment>
<sequence length="130" mass="14503">MPRRVLGELAEGVRSAAELEAKRLWSSTGLPEPWWNAAVYDAEGRFLGVADCWLDDVAMVWEIESSEWHLSPADHDTTVERAAGFVAAGAVYTASKPKKNPEDVVVTLRATYEQARKRPRPPLRAIRTTQ</sequence>
<dbReference type="RefSeq" id="WP_169400683.1">
    <property type="nucleotide sequence ID" value="NZ_BAAAJH010000003.1"/>
</dbReference>
<proteinExistence type="predicted"/>
<evidence type="ECO:0000313" key="1">
    <source>
        <dbReference type="EMBL" id="NMH82704.1"/>
    </source>
</evidence>